<dbReference type="SUPFAM" id="SSF55666">
    <property type="entry name" value="Ribonuclease PH domain 2-like"/>
    <property type="match status" value="2"/>
</dbReference>
<dbReference type="InterPro" id="IPR036345">
    <property type="entry name" value="ExoRNase_PH_dom2_sf"/>
</dbReference>
<evidence type="ECO:0000256" key="6">
    <source>
        <dbReference type="ARBA" id="ARBA00022723"/>
    </source>
</evidence>
<accession>A0A1F7U259</accession>
<dbReference type="Pfam" id="PF00013">
    <property type="entry name" value="KH_1"/>
    <property type="match status" value="1"/>
</dbReference>
<dbReference type="InterPro" id="IPR012340">
    <property type="entry name" value="NA-bd_OB-fold"/>
</dbReference>
<gene>
    <name evidence="9" type="primary">pnp</name>
    <name evidence="12" type="ORF">A3C17_01950</name>
</gene>
<evidence type="ECO:0000256" key="3">
    <source>
        <dbReference type="ARBA" id="ARBA00022490"/>
    </source>
</evidence>
<dbReference type="STRING" id="1802389.A3C17_01950"/>
<evidence type="ECO:0000256" key="9">
    <source>
        <dbReference type="HAMAP-Rule" id="MF_01595"/>
    </source>
</evidence>
<dbReference type="CDD" id="cd02393">
    <property type="entry name" value="KH-I_PNPase"/>
    <property type="match status" value="1"/>
</dbReference>
<dbReference type="NCBIfam" id="NF008805">
    <property type="entry name" value="PRK11824.1"/>
    <property type="match status" value="1"/>
</dbReference>
<dbReference type="InterPro" id="IPR004087">
    <property type="entry name" value="KH_dom"/>
</dbReference>
<evidence type="ECO:0000256" key="1">
    <source>
        <dbReference type="ARBA" id="ARBA00004496"/>
    </source>
</evidence>
<dbReference type="FunFam" id="2.40.50.140:FF:000023">
    <property type="entry name" value="Polyribonucleotide nucleotidyltransferase"/>
    <property type="match status" value="1"/>
</dbReference>
<evidence type="ECO:0000256" key="10">
    <source>
        <dbReference type="SAM" id="MobiDB-lite"/>
    </source>
</evidence>
<dbReference type="SMART" id="SM00316">
    <property type="entry name" value="S1"/>
    <property type="match status" value="1"/>
</dbReference>
<feature type="binding site" evidence="9">
    <location>
        <position position="497"/>
    </location>
    <ligand>
        <name>Mg(2+)</name>
        <dbReference type="ChEBI" id="CHEBI:18420"/>
    </ligand>
</feature>
<dbReference type="GO" id="GO:0000287">
    <property type="term" value="F:magnesium ion binding"/>
    <property type="evidence" value="ECO:0007669"/>
    <property type="project" value="UniProtKB-UniRule"/>
</dbReference>
<evidence type="ECO:0000259" key="11">
    <source>
        <dbReference type="PROSITE" id="PS50126"/>
    </source>
</evidence>
<dbReference type="Gene3D" id="3.30.230.70">
    <property type="entry name" value="GHMP Kinase, N-terminal domain"/>
    <property type="match status" value="2"/>
</dbReference>
<dbReference type="CDD" id="cd11364">
    <property type="entry name" value="RNase_PH_PNPase_2"/>
    <property type="match status" value="1"/>
</dbReference>
<dbReference type="GO" id="GO:0003723">
    <property type="term" value="F:RNA binding"/>
    <property type="evidence" value="ECO:0007669"/>
    <property type="project" value="UniProtKB-UniRule"/>
</dbReference>
<dbReference type="SUPFAM" id="SSF50249">
    <property type="entry name" value="Nucleic acid-binding proteins"/>
    <property type="match status" value="1"/>
</dbReference>
<dbReference type="InterPro" id="IPR004088">
    <property type="entry name" value="KH_dom_type_1"/>
</dbReference>
<dbReference type="FunFam" id="3.30.1370.10:FF:000001">
    <property type="entry name" value="Polyribonucleotide nucleotidyltransferase"/>
    <property type="match status" value="1"/>
</dbReference>
<dbReference type="InterPro" id="IPR036456">
    <property type="entry name" value="PNPase_PH_RNA-bd_sf"/>
</dbReference>
<feature type="region of interest" description="Disordered" evidence="10">
    <location>
        <begin position="711"/>
        <end position="748"/>
    </location>
</feature>
<feature type="binding site" evidence="9">
    <location>
        <position position="503"/>
    </location>
    <ligand>
        <name>Mg(2+)</name>
        <dbReference type="ChEBI" id="CHEBI:18420"/>
    </ligand>
</feature>
<dbReference type="PANTHER" id="PTHR11252:SF0">
    <property type="entry name" value="POLYRIBONUCLEOTIDE NUCLEOTIDYLTRANSFERASE 1, MITOCHONDRIAL"/>
    <property type="match status" value="1"/>
</dbReference>
<comment type="caution">
    <text evidence="12">The sequence shown here is derived from an EMBL/GenBank/DDBJ whole genome shotgun (WGS) entry which is preliminary data.</text>
</comment>
<keyword evidence="4 9" id="KW-0808">Transferase</keyword>
<feature type="compositionally biased region" description="Basic residues" evidence="10">
    <location>
        <begin position="738"/>
        <end position="748"/>
    </location>
</feature>
<dbReference type="GO" id="GO:0006396">
    <property type="term" value="P:RNA processing"/>
    <property type="evidence" value="ECO:0007669"/>
    <property type="project" value="InterPro"/>
</dbReference>
<keyword evidence="6 9" id="KW-0479">Metal-binding</keyword>
<keyword evidence="8 9" id="KW-0694">RNA-binding</keyword>
<dbReference type="CDD" id="cd04472">
    <property type="entry name" value="S1_PNPase"/>
    <property type="match status" value="1"/>
</dbReference>
<dbReference type="GO" id="GO:0000175">
    <property type="term" value="F:3'-5'-RNA exonuclease activity"/>
    <property type="evidence" value="ECO:0007669"/>
    <property type="project" value="TreeGrafter"/>
</dbReference>
<evidence type="ECO:0000313" key="12">
    <source>
        <dbReference type="EMBL" id="OGL71854.1"/>
    </source>
</evidence>
<dbReference type="PIRSF" id="PIRSF005499">
    <property type="entry name" value="PNPase"/>
    <property type="match status" value="1"/>
</dbReference>
<evidence type="ECO:0000313" key="13">
    <source>
        <dbReference type="Proteomes" id="UP000177097"/>
    </source>
</evidence>
<reference evidence="12 13" key="1">
    <citation type="journal article" date="2016" name="Nat. Commun.">
        <title>Thousands of microbial genomes shed light on interconnected biogeochemical processes in an aquifer system.</title>
        <authorList>
            <person name="Anantharaman K."/>
            <person name="Brown C.T."/>
            <person name="Hug L.A."/>
            <person name="Sharon I."/>
            <person name="Castelle C.J."/>
            <person name="Probst A.J."/>
            <person name="Thomas B.C."/>
            <person name="Singh A."/>
            <person name="Wilkins M.J."/>
            <person name="Karaoz U."/>
            <person name="Brodie E.L."/>
            <person name="Williams K.H."/>
            <person name="Hubbard S.S."/>
            <person name="Banfield J.F."/>
        </authorList>
    </citation>
    <scope>NUCLEOTIDE SEQUENCE [LARGE SCALE GENOMIC DNA]</scope>
</reference>
<protein>
    <recommendedName>
        <fullName evidence="9">Polyribonucleotide nucleotidyltransferase</fullName>
        <ecNumber evidence="9">2.7.7.8</ecNumber>
    </recommendedName>
    <alternativeName>
        <fullName evidence="9">Polynucleotide phosphorylase</fullName>
        <shortName evidence="9">PNPase</shortName>
    </alternativeName>
</protein>
<dbReference type="InterPro" id="IPR036612">
    <property type="entry name" value="KH_dom_type_1_sf"/>
</dbReference>
<keyword evidence="3 9" id="KW-0963">Cytoplasm</keyword>
<dbReference type="InterPro" id="IPR003029">
    <property type="entry name" value="S1_domain"/>
</dbReference>
<comment type="subcellular location">
    <subcellularLocation>
        <location evidence="1 9">Cytoplasm</location>
    </subcellularLocation>
</comment>
<dbReference type="FunFam" id="3.30.230.70:FF:000001">
    <property type="entry name" value="Polyribonucleotide nucleotidyltransferase"/>
    <property type="match status" value="1"/>
</dbReference>
<dbReference type="GO" id="GO:0006402">
    <property type="term" value="P:mRNA catabolic process"/>
    <property type="evidence" value="ECO:0007669"/>
    <property type="project" value="UniProtKB-UniRule"/>
</dbReference>
<dbReference type="PANTHER" id="PTHR11252">
    <property type="entry name" value="POLYRIBONUCLEOTIDE NUCLEOTIDYLTRANSFERASE"/>
    <property type="match status" value="1"/>
</dbReference>
<dbReference type="SUPFAM" id="SSF54211">
    <property type="entry name" value="Ribosomal protein S5 domain 2-like"/>
    <property type="match status" value="2"/>
</dbReference>
<dbReference type="InterPro" id="IPR020568">
    <property type="entry name" value="Ribosomal_Su5_D2-typ_SF"/>
</dbReference>
<dbReference type="PROSITE" id="PS50126">
    <property type="entry name" value="S1"/>
    <property type="match status" value="1"/>
</dbReference>
<dbReference type="Pfam" id="PF01138">
    <property type="entry name" value="RNase_PH"/>
    <property type="match status" value="2"/>
</dbReference>
<dbReference type="Pfam" id="PF03725">
    <property type="entry name" value="RNase_PH_C"/>
    <property type="match status" value="1"/>
</dbReference>
<dbReference type="SUPFAM" id="SSF54791">
    <property type="entry name" value="Eukaryotic type KH-domain (KH-domain type I)"/>
    <property type="match status" value="1"/>
</dbReference>
<dbReference type="InterPro" id="IPR012162">
    <property type="entry name" value="PNPase"/>
</dbReference>
<evidence type="ECO:0000256" key="2">
    <source>
        <dbReference type="ARBA" id="ARBA00007404"/>
    </source>
</evidence>
<name>A0A1F7U259_9BACT</name>
<dbReference type="InterPro" id="IPR015847">
    <property type="entry name" value="ExoRNase_PH_dom2"/>
</dbReference>
<keyword evidence="7 9" id="KW-0460">Magnesium</keyword>
<keyword evidence="5 9" id="KW-0548">Nucleotidyltransferase</keyword>
<feature type="domain" description="S1 motif" evidence="11">
    <location>
        <begin position="633"/>
        <end position="701"/>
    </location>
</feature>
<dbReference type="Gene3D" id="3.30.1370.10">
    <property type="entry name" value="K Homology domain, type 1"/>
    <property type="match status" value="1"/>
</dbReference>
<dbReference type="HAMAP" id="MF_01595">
    <property type="entry name" value="PNPase"/>
    <property type="match status" value="1"/>
</dbReference>
<comment type="function">
    <text evidence="9">Involved in mRNA degradation. Catalyzes the phosphorolysis of single-stranded polyribonucleotides processively in the 3'- to 5'-direction.</text>
</comment>
<evidence type="ECO:0000256" key="4">
    <source>
        <dbReference type="ARBA" id="ARBA00022679"/>
    </source>
</evidence>
<evidence type="ECO:0000256" key="7">
    <source>
        <dbReference type="ARBA" id="ARBA00022842"/>
    </source>
</evidence>
<dbReference type="AlphaFoldDB" id="A0A1F7U259"/>
<comment type="catalytic activity">
    <reaction evidence="9">
        <text>RNA(n+1) + phosphate = RNA(n) + a ribonucleoside 5'-diphosphate</text>
        <dbReference type="Rhea" id="RHEA:22096"/>
        <dbReference type="Rhea" id="RHEA-COMP:14527"/>
        <dbReference type="Rhea" id="RHEA-COMP:17342"/>
        <dbReference type="ChEBI" id="CHEBI:43474"/>
        <dbReference type="ChEBI" id="CHEBI:57930"/>
        <dbReference type="ChEBI" id="CHEBI:140395"/>
        <dbReference type="EC" id="2.7.7.8"/>
    </reaction>
</comment>
<proteinExistence type="inferred from homology"/>
<organism evidence="12 13">
    <name type="scientific">Candidatus Uhrbacteria bacterium RIFCSPHIGHO2_02_FULL_53_13</name>
    <dbReference type="NCBI Taxonomy" id="1802389"/>
    <lineage>
        <taxon>Bacteria</taxon>
        <taxon>Candidatus Uhriibacteriota</taxon>
    </lineage>
</organism>
<dbReference type="GO" id="GO:0005829">
    <property type="term" value="C:cytosol"/>
    <property type="evidence" value="ECO:0007669"/>
    <property type="project" value="TreeGrafter"/>
</dbReference>
<dbReference type="SUPFAM" id="SSF46915">
    <property type="entry name" value="Polynucleotide phosphorylase/guanosine pentaphosphate synthase (PNPase/GPSI), domain 3"/>
    <property type="match status" value="1"/>
</dbReference>
<sequence length="748" mass="81233">MDIKQFKLDWGGKTLAVETGRLAHQADAACTVQIGDTIVLTTVVMSKDVRPGMGFFPLMVDFEEKYAAAGKIKGSRFIKKEGRPSDEAVLTSRMIDRTIRPLFPARLLNEVQIVCNVLSFDAENDADIPAMIGTCIALHMSNIPWNGPVNGVRMGLLDGTWVVNPTYKERERAMADLVVCGTSDKLIMMEAGVNIVPDDSIVEGIAEGLKQLEPLIAFTEQIRLAVGLEKVDPTTESDEARAIREQVETLAKPFITKQVEAHMFSAPLATKTERSLAKSKIYADLSVHLTEQGIAGEHHVHGTSLIYDEVQRYVSEQILKKDRRVDGRGIEDVRAIGADVSFLPRTHGSAIFSRGETQILSTTTLAGPSFEQIVDTMEMDIKKRYMHHYAFPAFSVGETKPNRGPGRREIGHGALAEKALEPVLPSKEDFPYVMRVVSETMGSNGSSSMGSTCGSTLALMDAGVPIKAPVAGVAIGLASSQDMSQWKVITDLQDLEDGPGGMDFKITGTRDGVTAVQLDTKTAGLPMEVVREAFRQAKNGRVKILDVMETTISQPRTELSKYAPRIESLMIHPDKIREVIGPGGKIINAIIDATGVDINIEDDGLVTVTSVDANGIKEAIQWIKNIVAEAEVGATYKGKIVRLMDFGAFAEFLPGKDGLVHISEIAPFRIGKVTDAVKEGDEVFVKVIEIDSMGRVNLSMKQAEGNETLFARIPKSQTPSNGNSGERGGHGNGGRPRPPQRPRGARHG</sequence>
<dbReference type="EMBL" id="MGDX01000005">
    <property type="protein sequence ID" value="OGL71854.1"/>
    <property type="molecule type" value="Genomic_DNA"/>
</dbReference>
<dbReference type="NCBIfam" id="TIGR03591">
    <property type="entry name" value="polynuc_phos"/>
    <property type="match status" value="1"/>
</dbReference>
<dbReference type="Gene3D" id="2.40.50.140">
    <property type="entry name" value="Nucleic acid-binding proteins"/>
    <property type="match status" value="1"/>
</dbReference>
<dbReference type="GO" id="GO:0004654">
    <property type="term" value="F:polyribonucleotide nucleotidyltransferase activity"/>
    <property type="evidence" value="ECO:0007669"/>
    <property type="project" value="UniProtKB-UniRule"/>
</dbReference>
<dbReference type="InterPro" id="IPR001247">
    <property type="entry name" value="ExoRNase_PH_dom1"/>
</dbReference>
<evidence type="ECO:0000256" key="8">
    <source>
        <dbReference type="ARBA" id="ARBA00022884"/>
    </source>
</evidence>
<dbReference type="InterPro" id="IPR027408">
    <property type="entry name" value="PNPase/RNase_PH_dom_sf"/>
</dbReference>
<comment type="cofactor">
    <cofactor evidence="9">
        <name>Mg(2+)</name>
        <dbReference type="ChEBI" id="CHEBI:18420"/>
    </cofactor>
</comment>
<dbReference type="SMART" id="SM00322">
    <property type="entry name" value="KH"/>
    <property type="match status" value="1"/>
</dbReference>
<dbReference type="Pfam" id="PF00575">
    <property type="entry name" value="S1"/>
    <property type="match status" value="1"/>
</dbReference>
<dbReference type="Proteomes" id="UP000177097">
    <property type="component" value="Unassembled WGS sequence"/>
</dbReference>
<comment type="similarity">
    <text evidence="2 9">Belongs to the polyribonucleotide nucleotidyltransferase family.</text>
</comment>
<evidence type="ECO:0000256" key="5">
    <source>
        <dbReference type="ARBA" id="ARBA00022695"/>
    </source>
</evidence>
<dbReference type="PROSITE" id="PS50084">
    <property type="entry name" value="KH_TYPE_1"/>
    <property type="match status" value="1"/>
</dbReference>
<dbReference type="EC" id="2.7.7.8" evidence="9"/>